<evidence type="ECO:0000256" key="1">
    <source>
        <dbReference type="SAM" id="MobiDB-lite"/>
    </source>
</evidence>
<dbReference type="GO" id="GO:0009360">
    <property type="term" value="C:DNA polymerase III complex"/>
    <property type="evidence" value="ECO:0007669"/>
    <property type="project" value="TreeGrafter"/>
</dbReference>
<dbReference type="AlphaFoldDB" id="A0A437RHB7"/>
<comment type="caution">
    <text evidence="2">The sequence shown here is derived from an EMBL/GenBank/DDBJ whole genome shotgun (WGS) entry which is preliminary data.</text>
</comment>
<feature type="region of interest" description="Disordered" evidence="1">
    <location>
        <begin position="98"/>
        <end position="118"/>
    </location>
</feature>
<protein>
    <submittedName>
        <fullName evidence="2">DNA polymerase III subunit delta</fullName>
    </submittedName>
</protein>
<dbReference type="OrthoDB" id="9811073at2"/>
<feature type="region of interest" description="Disordered" evidence="1">
    <location>
        <begin position="347"/>
        <end position="375"/>
    </location>
</feature>
<dbReference type="InterPro" id="IPR027417">
    <property type="entry name" value="P-loop_NTPase"/>
</dbReference>
<accession>A0A437RHB7</accession>
<dbReference type="GO" id="GO:0006261">
    <property type="term" value="P:DNA-templated DNA replication"/>
    <property type="evidence" value="ECO:0007669"/>
    <property type="project" value="TreeGrafter"/>
</dbReference>
<keyword evidence="3" id="KW-1185">Reference proteome</keyword>
<dbReference type="PANTHER" id="PTHR11669:SF8">
    <property type="entry name" value="DNA POLYMERASE III SUBUNIT DELTA"/>
    <property type="match status" value="1"/>
</dbReference>
<sequence length="375" mass="38897">MNELIVGEDGTLPLPWLAEPLAQALNTHRGHALLVHAAPGVGALAFAMVLAQAWLCEGRGSGAQALPRPCGRCGSCRLVQSHLHPDLTVLLPESLRREHGWPLPDDKTDGDDSKRKPSRQIRIDEVRLLIERSTRTSARGQGKVGLLHPAEVLNLQSANALLKTLEEPAAGTRLLLTTADPSTLLPTVRSRCQLLRLPAPAPALAVQWLLAQGVADADAAQVLLAASGGRPLDALALQQAGIDARAWAALPAAVAAGHAGALAGWPIPRAVDALQKLCHDAMARAAGGPAVYFPTAGVPARAALPALQAWAAELRRVARHDEHPWSEALLIEALVGSASQALAAPVTAAAGPGAPRSSTRPAAHGAGQGLDTLSP</sequence>
<evidence type="ECO:0000313" key="3">
    <source>
        <dbReference type="Proteomes" id="UP000285575"/>
    </source>
</evidence>
<dbReference type="Proteomes" id="UP000285575">
    <property type="component" value="Unassembled WGS sequence"/>
</dbReference>
<dbReference type="Pfam" id="PF13177">
    <property type="entry name" value="DNA_pol3_delta2"/>
    <property type="match status" value="1"/>
</dbReference>
<dbReference type="SUPFAM" id="SSF52540">
    <property type="entry name" value="P-loop containing nucleoside triphosphate hydrolases"/>
    <property type="match status" value="1"/>
</dbReference>
<organism evidence="2 3">
    <name type="scientific">Rubrivivax rivuli</name>
    <dbReference type="NCBI Taxonomy" id="1862385"/>
    <lineage>
        <taxon>Bacteria</taxon>
        <taxon>Pseudomonadati</taxon>
        <taxon>Pseudomonadota</taxon>
        <taxon>Betaproteobacteria</taxon>
        <taxon>Burkholderiales</taxon>
        <taxon>Sphaerotilaceae</taxon>
        <taxon>Rubrivivax</taxon>
    </lineage>
</organism>
<proteinExistence type="predicted"/>
<dbReference type="InterPro" id="IPR050238">
    <property type="entry name" value="DNA_Rep/Repair_Clamp_Loader"/>
</dbReference>
<dbReference type="EMBL" id="SACR01000003">
    <property type="protein sequence ID" value="RVU46114.1"/>
    <property type="molecule type" value="Genomic_DNA"/>
</dbReference>
<name>A0A437RHB7_9BURK</name>
<gene>
    <name evidence="2" type="ORF">EOE66_09610</name>
</gene>
<dbReference type="Gene3D" id="3.40.50.300">
    <property type="entry name" value="P-loop containing nucleotide triphosphate hydrolases"/>
    <property type="match status" value="1"/>
</dbReference>
<evidence type="ECO:0000313" key="2">
    <source>
        <dbReference type="EMBL" id="RVU46114.1"/>
    </source>
</evidence>
<dbReference type="RefSeq" id="WP_128228480.1">
    <property type="nucleotide sequence ID" value="NZ_SACR01000003.1"/>
</dbReference>
<dbReference type="PANTHER" id="PTHR11669">
    <property type="entry name" value="REPLICATION FACTOR C / DNA POLYMERASE III GAMMA-TAU SUBUNIT"/>
    <property type="match status" value="1"/>
</dbReference>
<reference evidence="2 3" key="1">
    <citation type="submission" date="2019-01" db="EMBL/GenBank/DDBJ databases">
        <authorList>
            <person name="Chen W.-M."/>
        </authorList>
    </citation>
    <scope>NUCLEOTIDE SEQUENCE [LARGE SCALE GENOMIC DNA]</scope>
    <source>
        <strain evidence="2 3">KYPY4</strain>
    </source>
</reference>